<organism evidence="1 2">
    <name type="scientific">Trichinella nelsoni</name>
    <dbReference type="NCBI Taxonomy" id="6336"/>
    <lineage>
        <taxon>Eukaryota</taxon>
        <taxon>Metazoa</taxon>
        <taxon>Ecdysozoa</taxon>
        <taxon>Nematoda</taxon>
        <taxon>Enoplea</taxon>
        <taxon>Dorylaimia</taxon>
        <taxon>Trichinellida</taxon>
        <taxon>Trichinellidae</taxon>
        <taxon>Trichinella</taxon>
    </lineage>
</organism>
<dbReference type="AlphaFoldDB" id="A0A0V0RAL8"/>
<comment type="caution">
    <text evidence="1">The sequence shown here is derived from an EMBL/GenBank/DDBJ whole genome shotgun (WGS) entry which is preliminary data.</text>
</comment>
<evidence type="ECO:0000313" key="1">
    <source>
        <dbReference type="EMBL" id="KRX11306.1"/>
    </source>
</evidence>
<accession>A0A0V0RAL8</accession>
<sequence>MNNKTTLELAGITDNTAKRLILFFVEKLVEKCLEVAIATPKHINALAQE</sequence>
<gene>
    <name evidence="1" type="ORF">T07_5076</name>
</gene>
<name>A0A0V0RAL8_9BILA</name>
<protein>
    <submittedName>
        <fullName evidence="1">Uncharacterized protein</fullName>
    </submittedName>
</protein>
<keyword evidence="2" id="KW-1185">Reference proteome</keyword>
<dbReference type="Proteomes" id="UP000054630">
    <property type="component" value="Unassembled WGS sequence"/>
</dbReference>
<reference evidence="1 2" key="1">
    <citation type="submission" date="2015-01" db="EMBL/GenBank/DDBJ databases">
        <title>Evolution of Trichinella species and genotypes.</title>
        <authorList>
            <person name="Korhonen P.K."/>
            <person name="Edoardo P."/>
            <person name="Giuseppe L.R."/>
            <person name="Gasser R.B."/>
        </authorList>
    </citation>
    <scope>NUCLEOTIDE SEQUENCE [LARGE SCALE GENOMIC DNA]</scope>
    <source>
        <strain evidence="1">ISS37</strain>
    </source>
</reference>
<dbReference type="EMBL" id="JYDL01002620">
    <property type="protein sequence ID" value="KRX11306.1"/>
    <property type="molecule type" value="Genomic_DNA"/>
</dbReference>
<evidence type="ECO:0000313" key="2">
    <source>
        <dbReference type="Proteomes" id="UP000054630"/>
    </source>
</evidence>
<proteinExistence type="predicted"/>